<dbReference type="EMBL" id="ANNE01000031">
    <property type="protein sequence ID" value="ERJ21020.1"/>
    <property type="molecule type" value="Genomic_DNA"/>
</dbReference>
<organism evidence="2 3">
    <name type="scientific">Campylobacter concisus UNSW3</name>
    <dbReference type="NCBI Taxonomy" id="1242966"/>
    <lineage>
        <taxon>Bacteria</taxon>
        <taxon>Pseudomonadati</taxon>
        <taxon>Campylobacterota</taxon>
        <taxon>Epsilonproteobacteria</taxon>
        <taxon>Campylobacterales</taxon>
        <taxon>Campylobacteraceae</taxon>
        <taxon>Campylobacter</taxon>
    </lineage>
</organism>
<accession>U2ETP7</accession>
<dbReference type="AlphaFoldDB" id="U2ETP7"/>
<comment type="caution">
    <text evidence="2">The sequence shown here is derived from an EMBL/GenBank/DDBJ whole genome shotgun (WGS) entry which is preliminary data.</text>
</comment>
<dbReference type="Pfam" id="PF22479">
    <property type="entry name" value="Pam3_gp18"/>
    <property type="match status" value="1"/>
</dbReference>
<evidence type="ECO:0000313" key="3">
    <source>
        <dbReference type="Proteomes" id="UP000016636"/>
    </source>
</evidence>
<name>U2ETP7_9BACT</name>
<reference evidence="2 3" key="1">
    <citation type="journal article" date="2013" name="BMC Genomics">
        <title>Comparative genomics of Campylobacter concisus isolates reveals genetic diversity and provides insights into disease association.</title>
        <authorList>
            <person name="Deshpande N.P."/>
            <person name="Kaakoush N.O."/>
            <person name="Wilkins M.R."/>
            <person name="Mitchell H.M."/>
        </authorList>
    </citation>
    <scope>NUCLEOTIDE SEQUENCE [LARGE SCALE GENOMIC DNA]</scope>
    <source>
        <strain evidence="2 3">UNSW3</strain>
    </source>
</reference>
<gene>
    <name evidence="2" type="ORF">UNSW3_1324</name>
</gene>
<evidence type="ECO:0000313" key="2">
    <source>
        <dbReference type="EMBL" id="ERJ21020.1"/>
    </source>
</evidence>
<protein>
    <recommendedName>
        <fullName evidence="1">Cyanophage baseplate Pam3 plug gp18 domain-containing protein</fullName>
    </recommendedName>
</protein>
<sequence length="116" mass="13144">MVYEIMTTTELKQTQNFNIFGMELELTLKYNEVGAVWQFDLIDLNTNKILAFNKGLAVNAPSLINKNLPFVLMLVDTTKSGVNCVDFSELGERLKLYAVDKKEFNAAMSELAKDRT</sequence>
<dbReference type="InterPro" id="IPR054252">
    <property type="entry name" value="Pam3_gp18"/>
</dbReference>
<dbReference type="PATRIC" id="fig|1242966.3.peg.1967"/>
<feature type="domain" description="Cyanophage baseplate Pam3 plug gp18" evidence="1">
    <location>
        <begin position="3"/>
        <end position="100"/>
    </location>
</feature>
<proteinExistence type="predicted"/>
<dbReference type="Proteomes" id="UP000016636">
    <property type="component" value="Unassembled WGS sequence"/>
</dbReference>
<evidence type="ECO:0000259" key="1">
    <source>
        <dbReference type="Pfam" id="PF22479"/>
    </source>
</evidence>
<dbReference type="RefSeq" id="WP_021085174.1">
    <property type="nucleotide sequence ID" value="NZ_ANNE01000031.1"/>
</dbReference>